<proteinExistence type="predicted"/>
<feature type="domain" description="Response regulatory" evidence="1">
    <location>
        <begin position="2"/>
        <end position="95"/>
    </location>
</feature>
<evidence type="ECO:0000313" key="2">
    <source>
        <dbReference type="EMBL" id="NWE11411.1"/>
    </source>
</evidence>
<accession>A0A7Y8EB77</accession>
<organism evidence="2 3">
    <name type="scientific">Pseudomonas yamanorum</name>
    <dbReference type="NCBI Taxonomy" id="515393"/>
    <lineage>
        <taxon>Bacteria</taxon>
        <taxon>Pseudomonadati</taxon>
        <taxon>Pseudomonadota</taxon>
        <taxon>Gammaproteobacteria</taxon>
        <taxon>Pseudomonadales</taxon>
        <taxon>Pseudomonadaceae</taxon>
        <taxon>Pseudomonas</taxon>
    </lineage>
</organism>
<dbReference type="Pfam" id="PF00072">
    <property type="entry name" value="Response_reg"/>
    <property type="match status" value="1"/>
</dbReference>
<dbReference type="AlphaFoldDB" id="A0A7Y8EB77"/>
<evidence type="ECO:0000313" key="3">
    <source>
        <dbReference type="Proteomes" id="UP000531950"/>
    </source>
</evidence>
<comment type="caution">
    <text evidence="2">The sequence shown here is derived from an EMBL/GenBank/DDBJ whole genome shotgun (WGS) entry which is preliminary data.</text>
</comment>
<protein>
    <submittedName>
        <fullName evidence="2">Response regulator</fullName>
    </submittedName>
</protein>
<dbReference type="InterPro" id="IPR001789">
    <property type="entry name" value="Sig_transdc_resp-reg_receiver"/>
</dbReference>
<dbReference type="GO" id="GO:0000160">
    <property type="term" value="P:phosphorelay signal transduction system"/>
    <property type="evidence" value="ECO:0007669"/>
    <property type="project" value="InterPro"/>
</dbReference>
<dbReference type="EMBL" id="JACARG010000001">
    <property type="protein sequence ID" value="NWE11411.1"/>
    <property type="molecule type" value="Genomic_DNA"/>
</dbReference>
<name>A0A7Y8EB77_9PSED</name>
<dbReference type="Proteomes" id="UP000531950">
    <property type="component" value="Unassembled WGS sequence"/>
</dbReference>
<sequence>MIYIVEDDDLKLEKLNSFLSSQLPNHHYKVGGSYQSGLRLIEGETPDVVILDMTLPTFDRAPNAREGRLRPLGGYDLLRKLQLRKVDTKVIILTQLVSFGEDGKKVSFSEITERCRVEFPDLFVDSVYFDQGDISWQISLLKLISEINNV</sequence>
<dbReference type="SUPFAM" id="SSF52172">
    <property type="entry name" value="CheY-like"/>
    <property type="match status" value="1"/>
</dbReference>
<dbReference type="InterPro" id="IPR011006">
    <property type="entry name" value="CheY-like_superfamily"/>
</dbReference>
<evidence type="ECO:0000259" key="1">
    <source>
        <dbReference type="Pfam" id="PF00072"/>
    </source>
</evidence>
<dbReference type="Gene3D" id="3.40.50.2300">
    <property type="match status" value="1"/>
</dbReference>
<reference evidence="2 3" key="1">
    <citation type="submission" date="2020-04" db="EMBL/GenBank/DDBJ databases">
        <title>Molecular characterization of pseudomonads from Agaricus bisporus reveal novel blotch 2 pathogens in Western Europe.</title>
        <authorList>
            <person name="Taparia T."/>
            <person name="Krijger M."/>
            <person name="Haynes E."/>
            <person name="Elpinstone J.G."/>
            <person name="Noble R."/>
            <person name="Van Der Wolf J."/>
        </authorList>
    </citation>
    <scope>NUCLEOTIDE SEQUENCE [LARGE SCALE GENOMIC DNA]</scope>
    <source>
        <strain evidence="2 3">IPO3782</strain>
    </source>
</reference>
<gene>
    <name evidence="2" type="ORF">HX822_00575</name>
</gene>
<dbReference type="CDD" id="cd00156">
    <property type="entry name" value="REC"/>
    <property type="match status" value="1"/>
</dbReference>